<dbReference type="OrthoDB" id="5515745at2"/>
<dbReference type="AlphaFoldDB" id="A0A371PP39"/>
<keyword evidence="2" id="KW-1185">Reference proteome</keyword>
<evidence type="ECO:0000313" key="1">
    <source>
        <dbReference type="EMBL" id="REK77956.1"/>
    </source>
</evidence>
<accession>A0A371PP39</accession>
<sequence>MWCWRCKSEVPMLNEEEYARIQTLYGDSMKATKEFRQEHGLTLEQISMDERFKPVVNEYEKITGVSGFHHNAIMHHRIALFGDPCQYCGKPLRTLNAKLCAGCGKPK</sequence>
<name>A0A371PP39_9BACL</name>
<reference evidence="1 2" key="1">
    <citation type="submission" date="2018-08" db="EMBL/GenBank/DDBJ databases">
        <title>Paenibacillus sp. M4BSY-1, whole genome shotgun sequence.</title>
        <authorList>
            <person name="Tuo L."/>
        </authorList>
    </citation>
    <scope>NUCLEOTIDE SEQUENCE [LARGE SCALE GENOMIC DNA]</scope>
    <source>
        <strain evidence="1 2">M4BSY-1</strain>
    </source>
</reference>
<protein>
    <submittedName>
        <fullName evidence="1">Uncharacterized protein</fullName>
    </submittedName>
</protein>
<gene>
    <name evidence="1" type="ORF">DX130_12365</name>
</gene>
<proteinExistence type="predicted"/>
<dbReference type="Proteomes" id="UP000261905">
    <property type="component" value="Unassembled WGS sequence"/>
</dbReference>
<dbReference type="EMBL" id="QUBQ01000001">
    <property type="protein sequence ID" value="REK77956.1"/>
    <property type="molecule type" value="Genomic_DNA"/>
</dbReference>
<comment type="caution">
    <text evidence="1">The sequence shown here is derived from an EMBL/GenBank/DDBJ whole genome shotgun (WGS) entry which is preliminary data.</text>
</comment>
<evidence type="ECO:0000313" key="2">
    <source>
        <dbReference type="Proteomes" id="UP000261905"/>
    </source>
</evidence>
<organism evidence="1 2">
    <name type="scientific">Paenibacillus paeoniae</name>
    <dbReference type="NCBI Taxonomy" id="2292705"/>
    <lineage>
        <taxon>Bacteria</taxon>
        <taxon>Bacillati</taxon>
        <taxon>Bacillota</taxon>
        <taxon>Bacilli</taxon>
        <taxon>Bacillales</taxon>
        <taxon>Paenibacillaceae</taxon>
        <taxon>Paenibacillus</taxon>
    </lineage>
</organism>